<sequence>MDYLLSLLDSVVGNPELARLLFVSAVGLSAVLALVTVGLLVVGLQSPLQRRLNVLKRGHASVGRAAPSSLQLMLEQVGERFAGNQDWHNSPTRTLLVHAGYRQPSAAQAYWAARLLLILVLVGIAVLVLPFLKGASFLQASLLLVGAAGVGWIVPAVYVDKRKQARMRSLRAAFPDALDLLVVCVESGLALPQSIERVAEELSVSHGELAEELALVNAEIRAGISSTEALRHLADRTGLEDINGLVSLLAQSIRFGTSVADTLRIYAEEFRDRRTQAAEEQAAKLGTKLIFPLIFCLWPSFFLVVIGPVIVGVLKAFGRL</sequence>
<feature type="transmembrane region" description="Helical" evidence="6">
    <location>
        <begin position="20"/>
        <end position="42"/>
    </location>
</feature>
<evidence type="ECO:0000256" key="6">
    <source>
        <dbReference type="SAM" id="Phobius"/>
    </source>
</evidence>
<feature type="transmembrane region" description="Helical" evidence="6">
    <location>
        <begin position="138"/>
        <end position="159"/>
    </location>
</feature>
<keyword evidence="9" id="KW-1185">Reference proteome</keyword>
<evidence type="ECO:0000313" key="9">
    <source>
        <dbReference type="Proteomes" id="UP000242930"/>
    </source>
</evidence>
<feature type="transmembrane region" description="Helical" evidence="6">
    <location>
        <begin position="289"/>
        <end position="314"/>
    </location>
</feature>
<feature type="transmembrane region" description="Helical" evidence="6">
    <location>
        <begin position="111"/>
        <end position="132"/>
    </location>
</feature>
<reference evidence="9" key="1">
    <citation type="submission" date="2016-10" db="EMBL/GenBank/DDBJ databases">
        <authorList>
            <person name="Varghese N."/>
            <person name="Submissions S."/>
        </authorList>
    </citation>
    <scope>NUCLEOTIDE SEQUENCE [LARGE SCALE GENOMIC DNA]</scope>
    <source>
        <strain evidence="9">LMG 25967</strain>
    </source>
</reference>
<keyword evidence="5 6" id="KW-0472">Membrane</keyword>
<evidence type="ECO:0000256" key="4">
    <source>
        <dbReference type="ARBA" id="ARBA00022989"/>
    </source>
</evidence>
<evidence type="ECO:0000256" key="5">
    <source>
        <dbReference type="ARBA" id="ARBA00023136"/>
    </source>
</evidence>
<dbReference type="AlphaFoldDB" id="A0A1H6S1F8"/>
<dbReference type="GO" id="GO:0005886">
    <property type="term" value="C:plasma membrane"/>
    <property type="evidence" value="ECO:0007669"/>
    <property type="project" value="UniProtKB-SubCell"/>
</dbReference>
<evidence type="ECO:0000256" key="3">
    <source>
        <dbReference type="ARBA" id="ARBA00022692"/>
    </source>
</evidence>
<dbReference type="Proteomes" id="UP000242930">
    <property type="component" value="Unassembled WGS sequence"/>
</dbReference>
<evidence type="ECO:0000256" key="2">
    <source>
        <dbReference type="ARBA" id="ARBA00022475"/>
    </source>
</evidence>
<dbReference type="InterPro" id="IPR018076">
    <property type="entry name" value="T2SS_GspF_dom"/>
</dbReference>
<keyword evidence="2" id="KW-1003">Cell membrane</keyword>
<keyword evidence="4 6" id="KW-1133">Transmembrane helix</keyword>
<accession>A0A1H6S1F8</accession>
<evidence type="ECO:0000256" key="1">
    <source>
        <dbReference type="ARBA" id="ARBA00004651"/>
    </source>
</evidence>
<evidence type="ECO:0000313" key="8">
    <source>
        <dbReference type="EMBL" id="SEI57282.1"/>
    </source>
</evidence>
<dbReference type="OrthoDB" id="9810662at2"/>
<dbReference type="PANTHER" id="PTHR35007">
    <property type="entry name" value="INTEGRAL MEMBRANE PROTEIN-RELATED"/>
    <property type="match status" value="1"/>
</dbReference>
<protein>
    <submittedName>
        <fullName evidence="8">Tight adherence protein C</fullName>
    </submittedName>
</protein>
<comment type="subcellular location">
    <subcellularLocation>
        <location evidence="1">Cell membrane</location>
        <topology evidence="1">Multi-pass membrane protein</topology>
    </subcellularLocation>
</comment>
<dbReference type="STRING" id="915471.SAMN05216201_10165"/>
<proteinExistence type="predicted"/>
<evidence type="ECO:0000259" key="7">
    <source>
        <dbReference type="Pfam" id="PF00482"/>
    </source>
</evidence>
<feature type="domain" description="Type II secretion system protein GspF" evidence="7">
    <location>
        <begin position="178"/>
        <end position="306"/>
    </location>
</feature>
<name>A0A1H6S1F8_9PSED</name>
<gene>
    <name evidence="8" type="ORF">SAMN05216201_10165</name>
</gene>
<dbReference type="RefSeq" id="WP_090305140.1">
    <property type="nucleotide sequence ID" value="NZ_FNZE01000001.1"/>
</dbReference>
<keyword evidence="3 6" id="KW-0812">Transmembrane</keyword>
<dbReference type="Pfam" id="PF00482">
    <property type="entry name" value="T2SSF"/>
    <property type="match status" value="1"/>
</dbReference>
<dbReference type="PANTHER" id="PTHR35007:SF2">
    <property type="entry name" value="PILUS ASSEMBLE PROTEIN"/>
    <property type="match status" value="1"/>
</dbReference>
<dbReference type="EMBL" id="FNZE01000001">
    <property type="protein sequence ID" value="SEI57282.1"/>
    <property type="molecule type" value="Genomic_DNA"/>
</dbReference>
<organism evidence="8 9">
    <name type="scientific">Pseudomonas linyingensis</name>
    <dbReference type="NCBI Taxonomy" id="915471"/>
    <lineage>
        <taxon>Bacteria</taxon>
        <taxon>Pseudomonadati</taxon>
        <taxon>Pseudomonadota</taxon>
        <taxon>Gammaproteobacteria</taxon>
        <taxon>Pseudomonadales</taxon>
        <taxon>Pseudomonadaceae</taxon>
        <taxon>Pseudomonas</taxon>
    </lineage>
</organism>